<dbReference type="EMBL" id="CP103300">
    <property type="protein sequence ID" value="UYM17128.1"/>
    <property type="molecule type" value="Genomic_DNA"/>
</dbReference>
<dbReference type="Proteomes" id="UP001163255">
    <property type="component" value="Chromosome"/>
</dbReference>
<evidence type="ECO:0000313" key="3">
    <source>
        <dbReference type="Proteomes" id="UP001163255"/>
    </source>
</evidence>
<feature type="compositionally biased region" description="Basic and acidic residues" evidence="1">
    <location>
        <begin position="238"/>
        <end position="251"/>
    </location>
</feature>
<sequence length="646" mass="73681">MKNHLKQFRITILTPIYCLLLFAASENLYATYYRVSNNKTSTSFVIEINTDSQKHASRLSLEWLRNNSDFTVEEVPATEGQPAFLIRGGYQLIRAELSVRSHEEELARNILPALHHIDSALNHSGFNRISEAIDSLNANDGHTMHIHITTPNPVEVPQVMNRASRIANQLLDDGRIDSWRPMPGTIREVNTRTVTIALSVRPGTETDRRSNMASSQNSKRQKTEPANENTAGASRQTEQSRHDQFDQDLRSPDIPSQQLRYGLRAFTRAFQSESISFHLITTESARSHRTPESGYTPAPESDREPADQTLTDLRENVRQRLQDKDLSSVTSPGYDLQSSNSDRFVRQNSRVTFELSDEQSAENLLNNLVEEVWIRAEHLQNETSPAQLIYQGIERTRSEHRITAVFSVITLVAHNPELHIREDIDMRIQAANLREYFSNPYDSSTPPTRIRTSSAPQEFMVQFILDGQQRHLQVDDIVPAVRHLISSLRERDHAFTLTYIDNENITDRTTVVRFRLVNYIPQQIPPNENGSARVRGQASLRLSSTELQRWMTSRNNVTEAGGNFFSEVREWRPISIEQTIQHDTPENRGRFRRYLRCSTNFRRQNNSQEVEPSDTPPSTNNQGVDEVDEGACCSTACGDTTKEASE</sequence>
<dbReference type="RefSeq" id="WP_262599591.1">
    <property type="nucleotide sequence ID" value="NZ_CP103300.1"/>
</dbReference>
<feature type="region of interest" description="Disordered" evidence="1">
    <location>
        <begin position="199"/>
        <end position="254"/>
    </location>
</feature>
<feature type="compositionally biased region" description="Polar residues" evidence="1">
    <location>
        <begin position="211"/>
        <end position="237"/>
    </location>
</feature>
<feature type="region of interest" description="Disordered" evidence="1">
    <location>
        <begin position="321"/>
        <end position="340"/>
    </location>
</feature>
<feature type="region of interest" description="Disordered" evidence="1">
    <location>
        <begin position="603"/>
        <end position="627"/>
    </location>
</feature>
<reference evidence="2" key="1">
    <citation type="submission" date="2022-10" db="EMBL/GenBank/DDBJ databases">
        <title>Completed Genome Sequence of two octocoral isolated bacterium, Endozoicomonas euniceicola EF212T and Endozoicomonas gorgoniicola PS125T.</title>
        <authorList>
            <person name="Chiou Y.-J."/>
            <person name="Chen Y.-H."/>
        </authorList>
    </citation>
    <scope>NUCLEOTIDE SEQUENCE</scope>
    <source>
        <strain evidence="2">EF212</strain>
    </source>
</reference>
<evidence type="ECO:0000256" key="1">
    <source>
        <dbReference type="SAM" id="MobiDB-lite"/>
    </source>
</evidence>
<feature type="compositionally biased region" description="Polar residues" evidence="1">
    <location>
        <begin position="603"/>
        <end position="623"/>
    </location>
</feature>
<organism evidence="2 3">
    <name type="scientific">Endozoicomonas euniceicola</name>
    <dbReference type="NCBI Taxonomy" id="1234143"/>
    <lineage>
        <taxon>Bacteria</taxon>
        <taxon>Pseudomonadati</taxon>
        <taxon>Pseudomonadota</taxon>
        <taxon>Gammaproteobacteria</taxon>
        <taxon>Oceanospirillales</taxon>
        <taxon>Endozoicomonadaceae</taxon>
        <taxon>Endozoicomonas</taxon>
    </lineage>
</organism>
<protein>
    <submittedName>
        <fullName evidence="2">Uncharacterized protein</fullName>
    </submittedName>
</protein>
<evidence type="ECO:0000313" key="2">
    <source>
        <dbReference type="EMBL" id="UYM17128.1"/>
    </source>
</evidence>
<name>A0ABY6GYQ1_9GAMM</name>
<feature type="region of interest" description="Disordered" evidence="1">
    <location>
        <begin position="281"/>
        <end position="307"/>
    </location>
</feature>
<accession>A0ABY6GYQ1</accession>
<gene>
    <name evidence="2" type="ORF">NX720_04175</name>
</gene>
<keyword evidence="3" id="KW-1185">Reference proteome</keyword>
<proteinExistence type="predicted"/>
<feature type="compositionally biased region" description="Polar residues" evidence="1">
    <location>
        <begin position="327"/>
        <end position="340"/>
    </location>
</feature>